<dbReference type="EMBL" id="CP002868">
    <property type="protein sequence ID" value="AEJ18202.1"/>
    <property type="molecule type" value="Genomic_DNA"/>
</dbReference>
<keyword evidence="3 6" id="KW-0378">Hydrolase</keyword>
<dbReference type="GO" id="GO:0005829">
    <property type="term" value="C:cytosol"/>
    <property type="evidence" value="ECO:0007669"/>
    <property type="project" value="TreeGrafter"/>
</dbReference>
<dbReference type="KEGG" id="scd:Spica_0030"/>
<dbReference type="AlphaFoldDB" id="F8EWN9"/>
<dbReference type="OrthoDB" id="9800077at2"/>
<dbReference type="GO" id="GO:0035529">
    <property type="term" value="F:NADH pyrophosphatase activity"/>
    <property type="evidence" value="ECO:0007669"/>
    <property type="project" value="TreeGrafter"/>
</dbReference>
<dbReference type="GO" id="GO:0046872">
    <property type="term" value="F:metal ion binding"/>
    <property type="evidence" value="ECO:0007669"/>
    <property type="project" value="UniProtKB-KW"/>
</dbReference>
<accession>F8EWN9</accession>
<keyword evidence="2" id="KW-0479">Metal-binding</keyword>
<evidence type="ECO:0000313" key="7">
    <source>
        <dbReference type="Proteomes" id="UP000000503"/>
    </source>
</evidence>
<evidence type="ECO:0000313" key="6">
    <source>
        <dbReference type="EMBL" id="AEJ18202.1"/>
    </source>
</evidence>
<evidence type="ECO:0000256" key="4">
    <source>
        <dbReference type="ARBA" id="ARBA00022842"/>
    </source>
</evidence>
<dbReference type="eggNOG" id="COG2816">
    <property type="taxonomic scope" value="Bacteria"/>
</dbReference>
<dbReference type="GO" id="GO:0006742">
    <property type="term" value="P:NADP+ catabolic process"/>
    <property type="evidence" value="ECO:0007669"/>
    <property type="project" value="TreeGrafter"/>
</dbReference>
<dbReference type="Pfam" id="PF00293">
    <property type="entry name" value="NUDIX"/>
    <property type="match status" value="1"/>
</dbReference>
<feature type="domain" description="Nudix hydrolase" evidence="5">
    <location>
        <begin position="41"/>
        <end position="176"/>
    </location>
</feature>
<dbReference type="RefSeq" id="WP_013967515.1">
    <property type="nucleotide sequence ID" value="NC_015732.1"/>
</dbReference>
<dbReference type="GO" id="GO:0019677">
    <property type="term" value="P:NAD+ catabolic process"/>
    <property type="evidence" value="ECO:0007669"/>
    <property type="project" value="TreeGrafter"/>
</dbReference>
<dbReference type="SUPFAM" id="SSF55811">
    <property type="entry name" value="Nudix"/>
    <property type="match status" value="1"/>
</dbReference>
<protein>
    <submittedName>
        <fullName evidence="6">NUDIX hydrolase</fullName>
    </submittedName>
</protein>
<dbReference type="PANTHER" id="PTHR42904:SF12">
    <property type="entry name" value="ADP-RIBOSE PYROPHOSPHATASE-RELATED"/>
    <property type="match status" value="1"/>
</dbReference>
<dbReference type="InterPro" id="IPR015797">
    <property type="entry name" value="NUDIX_hydrolase-like_dom_sf"/>
</dbReference>
<dbReference type="HOGENOM" id="CLU_037162_15_0_12"/>
<keyword evidence="4" id="KW-0460">Magnesium</keyword>
<sequence length="179" mass="20408">MQIDELQAVFRCCPCCGAEQVVISGDHRIYCSACGFEYFHNVATAVGALILTREGLLLLERAKDPARGKLALPGGFVDPGESLEEALSRECMEEIGWKAELHRMEYLCSFPNTYRYKDILYHTCDMFFLFRQDSLDITMLYSDPTEVTSLSLIPLEKLQLEDLAFESTRKVIELLIKTY</sequence>
<name>F8EWN9_GRAC1</name>
<evidence type="ECO:0000256" key="1">
    <source>
        <dbReference type="ARBA" id="ARBA00001946"/>
    </source>
</evidence>
<proteinExistence type="predicted"/>
<dbReference type="InterPro" id="IPR020476">
    <property type="entry name" value="Nudix_hydrolase"/>
</dbReference>
<organism evidence="6 7">
    <name type="scientific">Gracilinema caldarium (strain ATCC 51460 / DSM 7334 / H1)</name>
    <name type="common">Treponema caldarium</name>
    <dbReference type="NCBI Taxonomy" id="744872"/>
    <lineage>
        <taxon>Bacteria</taxon>
        <taxon>Pseudomonadati</taxon>
        <taxon>Spirochaetota</taxon>
        <taxon>Spirochaetia</taxon>
        <taxon>Spirochaetales</taxon>
        <taxon>Breznakiellaceae</taxon>
        <taxon>Gracilinema</taxon>
    </lineage>
</organism>
<gene>
    <name evidence="6" type="ordered locus">Spica_0030</name>
</gene>
<comment type="cofactor">
    <cofactor evidence="1">
        <name>Mg(2+)</name>
        <dbReference type="ChEBI" id="CHEBI:18420"/>
    </cofactor>
</comment>
<dbReference type="STRING" id="744872.Spica_0030"/>
<dbReference type="PANTHER" id="PTHR42904">
    <property type="entry name" value="NUDIX HYDROLASE, NUDC SUBFAMILY"/>
    <property type="match status" value="1"/>
</dbReference>
<evidence type="ECO:0000256" key="3">
    <source>
        <dbReference type="ARBA" id="ARBA00022801"/>
    </source>
</evidence>
<dbReference type="InterPro" id="IPR000086">
    <property type="entry name" value="NUDIX_hydrolase_dom"/>
</dbReference>
<dbReference type="PROSITE" id="PS51462">
    <property type="entry name" value="NUDIX"/>
    <property type="match status" value="1"/>
</dbReference>
<evidence type="ECO:0000256" key="2">
    <source>
        <dbReference type="ARBA" id="ARBA00022723"/>
    </source>
</evidence>
<dbReference type="Proteomes" id="UP000000503">
    <property type="component" value="Chromosome"/>
</dbReference>
<reference evidence="7" key="1">
    <citation type="journal article" date="2013" name="Stand. Genomic Sci.">
        <title>Genome sequence of the thermophilic fresh-water bacterium Spirochaeta caldaria type strain (H1(T)), reclassification of Spirochaeta caldaria, Spirochaeta stenostrepta, and Spirochaeta zuelzerae in the genus Treponema as Treponema caldaria comb. nov., Treponema stenostrepta comb. nov., and Treponema zuelzerae comb. nov., and emendation of the genus Treponema.</title>
        <authorList>
            <person name="Abt B."/>
            <person name="Goker M."/>
            <person name="Scheuner C."/>
            <person name="Han C."/>
            <person name="Lu M."/>
            <person name="Misra M."/>
            <person name="Lapidus A."/>
            <person name="Nolan M."/>
            <person name="Lucas S."/>
            <person name="Hammon N."/>
            <person name="Deshpande S."/>
            <person name="Cheng J.F."/>
            <person name="Tapia R."/>
            <person name="Goodwin L.A."/>
            <person name="Pitluck S."/>
            <person name="Liolios K."/>
            <person name="Pagani I."/>
            <person name="Ivanova N."/>
            <person name="Mavromatis K."/>
            <person name="Mikhailova N."/>
            <person name="Huntemann M."/>
            <person name="Pati A."/>
            <person name="Chen A."/>
            <person name="Palaniappan K."/>
            <person name="Land M."/>
            <person name="Hauser L."/>
            <person name="Jeffries C.D."/>
            <person name="Rohde M."/>
            <person name="Spring S."/>
            <person name="Gronow S."/>
            <person name="Detter J.C."/>
            <person name="Bristow J."/>
            <person name="Eisen J.A."/>
            <person name="Markowitz V."/>
            <person name="Hugenholtz P."/>
            <person name="Kyrpides N.C."/>
            <person name="Woyke T."/>
            <person name="Klenk H.P."/>
        </authorList>
    </citation>
    <scope>NUCLEOTIDE SEQUENCE</scope>
    <source>
        <strain evidence="7">ATCC 51460 / DSM 7334 / H1</strain>
    </source>
</reference>
<evidence type="ECO:0000259" key="5">
    <source>
        <dbReference type="PROSITE" id="PS51462"/>
    </source>
</evidence>
<dbReference type="PRINTS" id="PR00502">
    <property type="entry name" value="NUDIXFAMILY"/>
</dbReference>
<dbReference type="Gene3D" id="3.90.79.10">
    <property type="entry name" value="Nucleoside Triphosphate Pyrophosphohydrolase"/>
    <property type="match status" value="1"/>
</dbReference>
<dbReference type="CDD" id="cd04681">
    <property type="entry name" value="NUDIX_Hydrolase"/>
    <property type="match status" value="1"/>
</dbReference>
<keyword evidence="7" id="KW-1185">Reference proteome</keyword>
<dbReference type="InterPro" id="IPR050241">
    <property type="entry name" value="NAD-cap_RNA_hydrolase_NudC"/>
</dbReference>